<dbReference type="OMA" id="WHIDLAN"/>
<dbReference type="HOGENOM" id="CLU_010194_44_4_1"/>
<proteinExistence type="predicted"/>
<dbReference type="GeneID" id="19114864"/>
<evidence type="ECO:0008006" key="4">
    <source>
        <dbReference type="Google" id="ProtNLM"/>
    </source>
</evidence>
<sequence length="335" mass="36990">MPTFTDITRFLSCQAFGTTSVPQLNLAGKTIIVTGANTGLGFEAAKHLARMQASRLILACRNVRKGEAAKLAILKDTACGNHTSIEIWEVDLARYASVLAFGKRVRSELNRLDGFIANAGIEPSEFSLAEGLEQTLTVNVISTYLSAIVVLPKLKETAEKYGVDTRLTLVGSLIHYFAPDDQLDVTTDRDTFSALSDSKTADMKSRYPLSKLIEHLIFTNFVRQVSTSAGTHRIIINLVNPGWCASELTRYRSKGLVERLIFFMLGRTTEQGARTLVHGVTAPGQMDGQYLSECQVKPQSAFMNSDRGTMIARTLWDELVRRIKQIDVEAAGFLY</sequence>
<keyword evidence="3" id="KW-1185">Reference proteome</keyword>
<dbReference type="InterPro" id="IPR036291">
    <property type="entry name" value="NAD(P)-bd_dom_sf"/>
</dbReference>
<dbReference type="Proteomes" id="UP000011761">
    <property type="component" value="Unassembled WGS sequence"/>
</dbReference>
<keyword evidence="1" id="KW-0560">Oxidoreductase</keyword>
<dbReference type="STRING" id="717646.M2MZ00"/>
<dbReference type="PANTHER" id="PTHR43157:SF31">
    <property type="entry name" value="PHOSPHATIDYLINOSITOL-GLYCAN BIOSYNTHESIS CLASS F PROTEIN"/>
    <property type="match status" value="1"/>
</dbReference>
<reference evidence="2 3" key="1">
    <citation type="journal article" date="2012" name="PLoS Pathog.">
        <title>Diverse lifestyles and strategies of plant pathogenesis encoded in the genomes of eighteen Dothideomycetes fungi.</title>
        <authorList>
            <person name="Ohm R.A."/>
            <person name="Feau N."/>
            <person name="Henrissat B."/>
            <person name="Schoch C.L."/>
            <person name="Horwitz B.A."/>
            <person name="Barry K.W."/>
            <person name="Condon B.J."/>
            <person name="Copeland A.C."/>
            <person name="Dhillon B."/>
            <person name="Glaser F."/>
            <person name="Hesse C.N."/>
            <person name="Kosti I."/>
            <person name="LaButti K."/>
            <person name="Lindquist E.A."/>
            <person name="Lucas S."/>
            <person name="Salamov A.A."/>
            <person name="Bradshaw R.E."/>
            <person name="Ciuffetti L."/>
            <person name="Hamelin R.C."/>
            <person name="Kema G.H.J."/>
            <person name="Lawrence C."/>
            <person name="Scott J.A."/>
            <person name="Spatafora J.W."/>
            <person name="Turgeon B.G."/>
            <person name="de Wit P.J.G.M."/>
            <person name="Zhong S."/>
            <person name="Goodwin S.B."/>
            <person name="Grigoriev I.V."/>
        </authorList>
    </citation>
    <scope>NUCLEOTIDE SEQUENCE [LARGE SCALE GENOMIC DNA]</scope>
    <source>
        <strain evidence="2 3">UAMH 10762</strain>
    </source>
</reference>
<dbReference type="OrthoDB" id="542013at2759"/>
<dbReference type="PANTHER" id="PTHR43157">
    <property type="entry name" value="PHOSPHATIDYLINOSITOL-GLYCAN BIOSYNTHESIS CLASS F PROTEIN-RELATED"/>
    <property type="match status" value="1"/>
</dbReference>
<name>M2MZ00_BAUPA</name>
<gene>
    <name evidence="2" type="ORF">BAUCODRAFT_491665</name>
</gene>
<dbReference type="PRINTS" id="PR00081">
    <property type="entry name" value="GDHRDH"/>
</dbReference>
<evidence type="ECO:0000313" key="3">
    <source>
        <dbReference type="Proteomes" id="UP000011761"/>
    </source>
</evidence>
<organism evidence="2 3">
    <name type="scientific">Baudoinia panamericana (strain UAMH 10762)</name>
    <name type="common">Angels' share fungus</name>
    <name type="synonym">Baudoinia compniacensis (strain UAMH 10762)</name>
    <dbReference type="NCBI Taxonomy" id="717646"/>
    <lineage>
        <taxon>Eukaryota</taxon>
        <taxon>Fungi</taxon>
        <taxon>Dikarya</taxon>
        <taxon>Ascomycota</taxon>
        <taxon>Pezizomycotina</taxon>
        <taxon>Dothideomycetes</taxon>
        <taxon>Dothideomycetidae</taxon>
        <taxon>Mycosphaerellales</taxon>
        <taxon>Teratosphaeriaceae</taxon>
        <taxon>Baudoinia</taxon>
    </lineage>
</organism>
<evidence type="ECO:0000256" key="1">
    <source>
        <dbReference type="ARBA" id="ARBA00023002"/>
    </source>
</evidence>
<protein>
    <recommendedName>
        <fullName evidence="4">NAD(P)-binding protein</fullName>
    </recommendedName>
</protein>
<dbReference type="GO" id="GO:0016491">
    <property type="term" value="F:oxidoreductase activity"/>
    <property type="evidence" value="ECO:0007669"/>
    <property type="project" value="UniProtKB-KW"/>
</dbReference>
<dbReference type="Pfam" id="PF00106">
    <property type="entry name" value="adh_short"/>
    <property type="match status" value="1"/>
</dbReference>
<accession>M2MZ00</accession>
<dbReference type="Gene3D" id="3.40.50.720">
    <property type="entry name" value="NAD(P)-binding Rossmann-like Domain"/>
    <property type="match status" value="1"/>
</dbReference>
<dbReference type="EMBL" id="KB445555">
    <property type="protein sequence ID" value="EMC96843.1"/>
    <property type="molecule type" value="Genomic_DNA"/>
</dbReference>
<dbReference type="KEGG" id="bcom:BAUCODRAFT_491665"/>
<dbReference type="SUPFAM" id="SSF51735">
    <property type="entry name" value="NAD(P)-binding Rossmann-fold domains"/>
    <property type="match status" value="1"/>
</dbReference>
<evidence type="ECO:0000313" key="2">
    <source>
        <dbReference type="EMBL" id="EMC96843.1"/>
    </source>
</evidence>
<dbReference type="AlphaFoldDB" id="M2MZ00"/>
<dbReference type="InterPro" id="IPR002347">
    <property type="entry name" value="SDR_fam"/>
</dbReference>
<dbReference type="eggNOG" id="KOG1208">
    <property type="taxonomic scope" value="Eukaryota"/>
</dbReference>
<dbReference type="RefSeq" id="XP_007676710.1">
    <property type="nucleotide sequence ID" value="XM_007678520.1"/>
</dbReference>